<dbReference type="PANTHER" id="PTHR43731:SF26">
    <property type="entry name" value="RHOMBOID-LIKE PROTEIN 10, CHLOROPLASTIC"/>
    <property type="match status" value="1"/>
</dbReference>
<evidence type="ECO:0000256" key="5">
    <source>
        <dbReference type="ARBA" id="ARBA00023136"/>
    </source>
</evidence>
<keyword evidence="10" id="KW-1185">Reference proteome</keyword>
<keyword evidence="5 7" id="KW-0472">Membrane</keyword>
<gene>
    <name evidence="9" type="primary">g1938</name>
    <name evidence="9" type="ORF">VP750_LOCUS1655</name>
</gene>
<evidence type="ECO:0000256" key="2">
    <source>
        <dbReference type="ARBA" id="ARBA00009045"/>
    </source>
</evidence>
<evidence type="ECO:0000256" key="3">
    <source>
        <dbReference type="ARBA" id="ARBA00022692"/>
    </source>
</evidence>
<dbReference type="SUPFAM" id="SSF144091">
    <property type="entry name" value="Rhomboid-like"/>
    <property type="match status" value="1"/>
</dbReference>
<keyword evidence="4 7" id="KW-1133">Transmembrane helix</keyword>
<protein>
    <submittedName>
        <fullName evidence="9">G1938 protein</fullName>
    </submittedName>
</protein>
<feature type="transmembrane region" description="Helical" evidence="7">
    <location>
        <begin position="178"/>
        <end position="195"/>
    </location>
</feature>
<evidence type="ECO:0000256" key="6">
    <source>
        <dbReference type="SAM" id="MobiDB-lite"/>
    </source>
</evidence>
<accession>A0ABP1FM40</accession>
<evidence type="ECO:0000313" key="10">
    <source>
        <dbReference type="Proteomes" id="UP001497392"/>
    </source>
</evidence>
<name>A0ABP1FM40_9CHLO</name>
<dbReference type="Pfam" id="PF01694">
    <property type="entry name" value="Rhomboid"/>
    <property type="match status" value="1"/>
</dbReference>
<dbReference type="EMBL" id="CAXHTA020000002">
    <property type="protein sequence ID" value="CAL5219996.1"/>
    <property type="molecule type" value="Genomic_DNA"/>
</dbReference>
<dbReference type="InterPro" id="IPR035952">
    <property type="entry name" value="Rhomboid-like_sf"/>
</dbReference>
<dbReference type="InterPro" id="IPR050925">
    <property type="entry name" value="Rhomboid_protease_S54"/>
</dbReference>
<comment type="subcellular location">
    <subcellularLocation>
        <location evidence="1">Membrane</location>
        <topology evidence="1">Multi-pass membrane protein</topology>
    </subcellularLocation>
</comment>
<reference evidence="9 10" key="1">
    <citation type="submission" date="2024-06" db="EMBL/GenBank/DDBJ databases">
        <authorList>
            <person name="Kraege A."/>
            <person name="Thomma B."/>
        </authorList>
    </citation>
    <scope>NUCLEOTIDE SEQUENCE [LARGE SCALE GENOMIC DNA]</scope>
</reference>
<proteinExistence type="inferred from homology"/>
<keyword evidence="3 7" id="KW-0812">Transmembrane</keyword>
<comment type="similarity">
    <text evidence="2">Belongs to the peptidase S54 family.</text>
</comment>
<organism evidence="9 10">
    <name type="scientific">Coccomyxa viridis</name>
    <dbReference type="NCBI Taxonomy" id="1274662"/>
    <lineage>
        <taxon>Eukaryota</taxon>
        <taxon>Viridiplantae</taxon>
        <taxon>Chlorophyta</taxon>
        <taxon>core chlorophytes</taxon>
        <taxon>Trebouxiophyceae</taxon>
        <taxon>Trebouxiophyceae incertae sedis</taxon>
        <taxon>Coccomyxaceae</taxon>
        <taxon>Coccomyxa</taxon>
    </lineage>
</organism>
<evidence type="ECO:0000256" key="4">
    <source>
        <dbReference type="ARBA" id="ARBA00022989"/>
    </source>
</evidence>
<dbReference type="PANTHER" id="PTHR43731">
    <property type="entry name" value="RHOMBOID PROTEASE"/>
    <property type="match status" value="1"/>
</dbReference>
<evidence type="ECO:0000256" key="1">
    <source>
        <dbReference type="ARBA" id="ARBA00004141"/>
    </source>
</evidence>
<evidence type="ECO:0000256" key="7">
    <source>
        <dbReference type="SAM" id="Phobius"/>
    </source>
</evidence>
<evidence type="ECO:0000259" key="8">
    <source>
        <dbReference type="Pfam" id="PF01694"/>
    </source>
</evidence>
<dbReference type="InterPro" id="IPR022764">
    <property type="entry name" value="Peptidase_S54_rhomboid_dom"/>
</dbReference>
<comment type="caution">
    <text evidence="9">The sequence shown here is derived from an EMBL/GenBank/DDBJ whole genome shotgun (WGS) entry which is preliminary data.</text>
</comment>
<sequence>MRNTPARSSAGKNEFGGPRRRGTDVLMAINVTVFALQFLTKDKLLLWGAKDNQLIRAGQWWRLITPVALHANLLHLVTNNYSLNSLGPAVEMLSGRQRFLSVYAASAVAGSAASFAFSPAASVGASGAIFGLGGALAVYCARHRELMGSQSDAILRSLGQSLALNIAIGFSTPQIDQWGHFGGLLGGALTAYLLGPRLERVKRKGGHSLQDNPPIPLFTSKL</sequence>
<feature type="region of interest" description="Disordered" evidence="6">
    <location>
        <begin position="203"/>
        <end position="222"/>
    </location>
</feature>
<evidence type="ECO:0000313" key="9">
    <source>
        <dbReference type="EMBL" id="CAL5219996.1"/>
    </source>
</evidence>
<feature type="transmembrane region" description="Helical" evidence="7">
    <location>
        <begin position="99"/>
        <end position="117"/>
    </location>
</feature>
<dbReference type="Proteomes" id="UP001497392">
    <property type="component" value="Unassembled WGS sequence"/>
</dbReference>
<feature type="domain" description="Peptidase S54 rhomboid" evidence="8">
    <location>
        <begin position="58"/>
        <end position="196"/>
    </location>
</feature>
<dbReference type="Gene3D" id="1.20.1540.10">
    <property type="entry name" value="Rhomboid-like"/>
    <property type="match status" value="1"/>
</dbReference>